<name>A0A6N6JGR8_9RHOB</name>
<gene>
    <name evidence="1" type="ORF">KIN_15620</name>
</gene>
<reference evidence="1 2" key="1">
    <citation type="submission" date="2019-12" db="EMBL/GenBank/DDBJ databases">
        <title>Litoreibacter badius sp. nov., a novel bacteriochlorophyll a-containing bacterium in the genus Litoreibacter.</title>
        <authorList>
            <person name="Kanamuro M."/>
            <person name="Takabe Y."/>
            <person name="Mori K."/>
            <person name="Takaichi S."/>
            <person name="Hanada S."/>
        </authorList>
    </citation>
    <scope>NUCLEOTIDE SEQUENCE [LARGE SCALE GENOMIC DNA]</scope>
    <source>
        <strain evidence="1 2">K6</strain>
    </source>
</reference>
<accession>A0A6N6JGR8</accession>
<organism evidence="1 2">
    <name type="scientific">Litoreibacter roseus</name>
    <dbReference type="NCBI Taxonomy" id="2601869"/>
    <lineage>
        <taxon>Bacteria</taxon>
        <taxon>Pseudomonadati</taxon>
        <taxon>Pseudomonadota</taxon>
        <taxon>Alphaproteobacteria</taxon>
        <taxon>Rhodobacterales</taxon>
        <taxon>Roseobacteraceae</taxon>
        <taxon>Litoreibacter</taxon>
    </lineage>
</organism>
<dbReference type="AlphaFoldDB" id="A0A6N6JGR8"/>
<proteinExistence type="predicted"/>
<evidence type="ECO:0000313" key="2">
    <source>
        <dbReference type="Proteomes" id="UP000436822"/>
    </source>
</evidence>
<comment type="caution">
    <text evidence="1">The sequence shown here is derived from an EMBL/GenBank/DDBJ whole genome shotgun (WGS) entry which is preliminary data.</text>
</comment>
<sequence>MHLTRTRIHAGVYEGVLQGTGPDAPEITAMYGGGDLADVTLSSNDDNTWSVRINLPADLMSEGVQTIVISDKDTDQTLDSFTIAMGEPVAGDLTAEIALLRAELDIVKRAFQRHCRETT</sequence>
<dbReference type="EMBL" id="BLJE01000002">
    <property type="protein sequence ID" value="GFE64488.1"/>
    <property type="molecule type" value="Genomic_DNA"/>
</dbReference>
<dbReference type="Proteomes" id="UP000436822">
    <property type="component" value="Unassembled WGS sequence"/>
</dbReference>
<keyword evidence="2" id="KW-1185">Reference proteome</keyword>
<evidence type="ECO:0000313" key="1">
    <source>
        <dbReference type="EMBL" id="GFE64488.1"/>
    </source>
</evidence>
<dbReference type="RefSeq" id="WP_243144862.1">
    <property type="nucleotide sequence ID" value="NZ_BLJE01000002.1"/>
</dbReference>
<protein>
    <submittedName>
        <fullName evidence="1">Uncharacterized protein</fullName>
    </submittedName>
</protein>